<dbReference type="Proteomes" id="UP000036771">
    <property type="component" value="Unassembled WGS sequence"/>
</dbReference>
<proteinExistence type="predicted"/>
<gene>
    <name evidence="2" type="ORF">Cva_01675</name>
</gene>
<organism evidence="2 3">
    <name type="scientific">Caedimonas varicaedens</name>
    <dbReference type="NCBI Taxonomy" id="1629334"/>
    <lineage>
        <taxon>Bacteria</taxon>
        <taxon>Pseudomonadati</taxon>
        <taxon>Pseudomonadota</taxon>
        <taxon>Alphaproteobacteria</taxon>
        <taxon>Holosporales</taxon>
        <taxon>Caedimonadaceae</taxon>
        <taxon>Caedimonas</taxon>
    </lineage>
</organism>
<feature type="region of interest" description="Disordered" evidence="1">
    <location>
        <begin position="1"/>
        <end position="20"/>
    </location>
</feature>
<evidence type="ECO:0000313" key="3">
    <source>
        <dbReference type="Proteomes" id="UP000036771"/>
    </source>
</evidence>
<evidence type="ECO:0000313" key="2">
    <source>
        <dbReference type="EMBL" id="GAO99004.1"/>
    </source>
</evidence>
<protein>
    <submittedName>
        <fullName evidence="2">Uncharacterized protein</fullName>
    </submittedName>
</protein>
<comment type="caution">
    <text evidence="2">The sequence shown here is derived from an EMBL/GenBank/DDBJ whole genome shotgun (WGS) entry which is preliminary data.</text>
</comment>
<dbReference type="EMBL" id="BBVC01000113">
    <property type="protein sequence ID" value="GAO99004.1"/>
    <property type="molecule type" value="Genomic_DNA"/>
</dbReference>
<name>A0A0K8MGL1_9PROT</name>
<sequence>MQIELTANQKKELESRHKKERDRRIADRIKFILLYSEGWTQVDISQALRICPETVHDHLKDLANSQKLKPENGGSQSRLTEEQTIAFVKHLEIHTYTKVSDIYRTGYLIMRLC</sequence>
<accession>A0A0K8MGL1</accession>
<reference evidence="2 3" key="1">
    <citation type="submission" date="2015-03" db="EMBL/GenBank/DDBJ databases">
        <title>Caedibacter varicaedens, whole genome shotgun sequence.</title>
        <authorList>
            <person name="Suzuki H."/>
            <person name="Dapper A.L."/>
            <person name="Gibson A.K."/>
            <person name="Jackson C."/>
            <person name="Lee H."/>
            <person name="Pejaver V.R."/>
            <person name="Doak T."/>
            <person name="Lynch M."/>
        </authorList>
    </citation>
    <scope>NUCLEOTIDE SEQUENCE [LARGE SCALE GENOMIC DNA]</scope>
</reference>
<dbReference type="AlphaFoldDB" id="A0A0K8MGL1"/>
<feature type="compositionally biased region" description="Basic and acidic residues" evidence="1">
    <location>
        <begin position="9"/>
        <end position="20"/>
    </location>
</feature>
<dbReference type="SUPFAM" id="SSF46689">
    <property type="entry name" value="Homeodomain-like"/>
    <property type="match status" value="1"/>
</dbReference>
<dbReference type="Pfam" id="PF13551">
    <property type="entry name" value="HTH_29"/>
    <property type="match status" value="1"/>
</dbReference>
<dbReference type="InterPro" id="IPR009057">
    <property type="entry name" value="Homeodomain-like_sf"/>
</dbReference>
<keyword evidence="3" id="KW-1185">Reference proteome</keyword>
<evidence type="ECO:0000256" key="1">
    <source>
        <dbReference type="SAM" id="MobiDB-lite"/>
    </source>
</evidence>